<evidence type="ECO:0000313" key="6">
    <source>
        <dbReference type="EMBL" id="HGD13805.1"/>
    </source>
</evidence>
<dbReference type="InterPro" id="IPR029767">
    <property type="entry name" value="WecB-like"/>
</dbReference>
<comment type="caution">
    <text evidence="6">The sequence shown here is derived from an EMBL/GenBank/DDBJ whole genome shotgun (WGS) entry which is preliminary data.</text>
</comment>
<dbReference type="Gene3D" id="3.40.50.2000">
    <property type="entry name" value="Glycogen Phosphorylase B"/>
    <property type="match status" value="2"/>
</dbReference>
<protein>
    <recommendedName>
        <fullName evidence="3">UDP-N-acetylglucosamine 2-epimerase (non-hydrolyzing)</fullName>
        <ecNumber evidence="3">5.1.3.14</ecNumber>
    </recommendedName>
</protein>
<dbReference type="EC" id="5.1.3.14" evidence="3"/>
<dbReference type="GO" id="GO:0008761">
    <property type="term" value="F:UDP-N-acetylglucosamine 2-epimerase activity"/>
    <property type="evidence" value="ECO:0007669"/>
    <property type="project" value="UniProtKB-EC"/>
</dbReference>
<evidence type="ECO:0000256" key="4">
    <source>
        <dbReference type="RuleBase" id="RU003513"/>
    </source>
</evidence>
<dbReference type="PANTHER" id="PTHR43174">
    <property type="entry name" value="UDP-N-ACETYLGLUCOSAMINE 2-EPIMERASE"/>
    <property type="match status" value="1"/>
</dbReference>
<dbReference type="InterPro" id="IPR003331">
    <property type="entry name" value="UDP_GlcNAc_Epimerase_2_dom"/>
</dbReference>
<dbReference type="NCBIfam" id="TIGR00236">
    <property type="entry name" value="wecB"/>
    <property type="match status" value="1"/>
</dbReference>
<evidence type="ECO:0000256" key="2">
    <source>
        <dbReference type="ARBA" id="ARBA00038209"/>
    </source>
</evidence>
<gene>
    <name evidence="6" type="ORF">ENX16_07005</name>
</gene>
<dbReference type="Pfam" id="PF02350">
    <property type="entry name" value="Epimerase_2"/>
    <property type="match status" value="1"/>
</dbReference>
<dbReference type="EMBL" id="DTMZ01000177">
    <property type="protein sequence ID" value="HGD13805.1"/>
    <property type="molecule type" value="Genomic_DNA"/>
</dbReference>
<dbReference type="CDD" id="cd03786">
    <property type="entry name" value="GTB_UDP-GlcNAc_2-Epimerase"/>
    <property type="match status" value="1"/>
</dbReference>
<accession>A0A7V3V0C8</accession>
<name>A0A7V3V0C8_UNCW3</name>
<feature type="domain" description="UDP-N-acetylglucosamine 2-epimerase" evidence="5">
    <location>
        <begin position="26"/>
        <end position="363"/>
    </location>
</feature>
<dbReference type="AlphaFoldDB" id="A0A7V3V0C8"/>
<reference evidence="6" key="1">
    <citation type="journal article" date="2020" name="mSystems">
        <title>Genome- and Community-Level Interaction Insights into Carbon Utilization and Element Cycling Functions of Hydrothermarchaeota in Hydrothermal Sediment.</title>
        <authorList>
            <person name="Zhou Z."/>
            <person name="Liu Y."/>
            <person name="Xu W."/>
            <person name="Pan J."/>
            <person name="Luo Z.H."/>
            <person name="Li M."/>
        </authorList>
    </citation>
    <scope>NUCLEOTIDE SEQUENCE [LARGE SCALE GENOMIC DNA]</scope>
    <source>
        <strain evidence="6">SpSt-914</strain>
    </source>
</reference>
<dbReference type="PANTHER" id="PTHR43174:SF2">
    <property type="entry name" value="UDP-N-ACETYLGLUCOSAMINE 2-EPIMERASE"/>
    <property type="match status" value="1"/>
</dbReference>
<sequence>MRRRYKILISFGTRPEAIKLGPVVKELQRYPDRFQVVVVATAQHREMLDQVLNIFDIVPNYDLQIMAKNQSLSYVVVKILTRLEPVLKKEKPDILLVQGDASSAFASALAAYYQKIPIGHVEAGLRTYDKYSPFPEEINRRFIALIADIHFAPTRLAFQNLIAEGVDKERIHISGNTVIDALQWILKKTKYSLQQGKNTKILLVTLHRRENFGSLLRGICEALLTIVRRHPDVEVVFPVHPNPNVRKTVSSILSGEKRLRLLPPLNYPEFVGLMKQAYLILTDSGGIQEEAPTLGKPVLVLREKTERPEAIKFGTALLVGTKPEQIITVTERILSSKRFYQRMVRNVNVYGDGKAALRIRRILSQWLASVDSGHNFLKLCS</sequence>
<evidence type="ECO:0000256" key="1">
    <source>
        <dbReference type="ARBA" id="ARBA00023235"/>
    </source>
</evidence>
<proteinExistence type="inferred from homology"/>
<evidence type="ECO:0000259" key="5">
    <source>
        <dbReference type="Pfam" id="PF02350"/>
    </source>
</evidence>
<keyword evidence="1 4" id="KW-0413">Isomerase</keyword>
<dbReference type="SUPFAM" id="SSF53756">
    <property type="entry name" value="UDP-Glycosyltransferase/glycogen phosphorylase"/>
    <property type="match status" value="1"/>
</dbReference>
<evidence type="ECO:0000256" key="3">
    <source>
        <dbReference type="ARBA" id="ARBA00038858"/>
    </source>
</evidence>
<comment type="similarity">
    <text evidence="2 4">Belongs to the UDP-N-acetylglucosamine 2-epimerase family.</text>
</comment>
<organism evidence="6">
    <name type="scientific">candidate division WOR-3 bacterium</name>
    <dbReference type="NCBI Taxonomy" id="2052148"/>
    <lineage>
        <taxon>Bacteria</taxon>
        <taxon>Bacteria division WOR-3</taxon>
    </lineage>
</organism>